<feature type="non-terminal residue" evidence="1">
    <location>
        <position position="1"/>
    </location>
</feature>
<evidence type="ECO:0000313" key="1">
    <source>
        <dbReference type="EMBL" id="ENN80985.1"/>
    </source>
</evidence>
<dbReference type="Gene3D" id="3.30.420.10">
    <property type="entry name" value="Ribonuclease H-like superfamily/Ribonuclease H"/>
    <property type="match status" value="1"/>
</dbReference>
<gene>
    <name evidence="1" type="ORF">YQE_02603</name>
</gene>
<dbReference type="HOGENOM" id="CLU_033666_8_3_1"/>
<name>N6UGY7_DENPD</name>
<dbReference type="PANTHER" id="PTHR47326:SF1">
    <property type="entry name" value="HTH PSQ-TYPE DOMAIN-CONTAINING PROTEIN"/>
    <property type="match status" value="1"/>
</dbReference>
<sequence>MGQNSQNNFKNVIWTDEAQFSREGIFNRRNKHFWADCNPHVDWPARSPDLTAPDFFLWGKLKENIYKAPVNNIGKLRRRIIHCIGELDGVEIQRTTNHSVNVRILKCLESNGRHFENLL</sequence>
<dbReference type="OMA" id="FQHEFAR"/>
<dbReference type="AlphaFoldDB" id="N6UGY7"/>
<dbReference type="GO" id="GO:0003676">
    <property type="term" value="F:nucleic acid binding"/>
    <property type="evidence" value="ECO:0007669"/>
    <property type="project" value="InterPro"/>
</dbReference>
<dbReference type="InterPro" id="IPR036397">
    <property type="entry name" value="RNaseH_sf"/>
</dbReference>
<accession>N6UGY7</accession>
<reference evidence="1" key="1">
    <citation type="journal article" date="2013" name="Genome Biol.">
        <title>Draft genome of the mountain pine beetle, Dendroctonus ponderosae Hopkins, a major forest pest.</title>
        <authorList>
            <person name="Keeling C.I."/>
            <person name="Yuen M.M."/>
            <person name="Liao N.Y."/>
            <person name="Docking T.R."/>
            <person name="Chan S.K."/>
            <person name="Taylor G.A."/>
            <person name="Palmquist D.L."/>
            <person name="Jackman S.D."/>
            <person name="Nguyen A."/>
            <person name="Li M."/>
            <person name="Henderson H."/>
            <person name="Janes J.K."/>
            <person name="Zhao Y."/>
            <person name="Pandoh P."/>
            <person name="Moore R."/>
            <person name="Sperling F.A."/>
            <person name="Huber D.P."/>
            <person name="Birol I."/>
            <person name="Jones S.J."/>
            <person name="Bohlmann J."/>
        </authorList>
    </citation>
    <scope>NUCLEOTIDE SEQUENCE</scope>
</reference>
<dbReference type="EMBL" id="KB740251">
    <property type="protein sequence ID" value="ENN80985.1"/>
    <property type="molecule type" value="Genomic_DNA"/>
</dbReference>
<organism evidence="1">
    <name type="scientific">Dendroctonus ponderosae</name>
    <name type="common">Mountain pine beetle</name>
    <dbReference type="NCBI Taxonomy" id="77166"/>
    <lineage>
        <taxon>Eukaryota</taxon>
        <taxon>Metazoa</taxon>
        <taxon>Ecdysozoa</taxon>
        <taxon>Arthropoda</taxon>
        <taxon>Hexapoda</taxon>
        <taxon>Insecta</taxon>
        <taxon>Pterygota</taxon>
        <taxon>Neoptera</taxon>
        <taxon>Endopterygota</taxon>
        <taxon>Coleoptera</taxon>
        <taxon>Polyphaga</taxon>
        <taxon>Cucujiformia</taxon>
        <taxon>Curculionidae</taxon>
        <taxon>Scolytinae</taxon>
        <taxon>Dendroctonus</taxon>
    </lineage>
</organism>
<proteinExistence type="predicted"/>
<protein>
    <submittedName>
        <fullName evidence="1">Uncharacterized protein</fullName>
    </submittedName>
</protein>
<dbReference type="PANTHER" id="PTHR47326">
    <property type="entry name" value="TRANSPOSABLE ELEMENT TC3 TRANSPOSASE-LIKE PROTEIN"/>
    <property type="match status" value="1"/>
</dbReference>